<evidence type="ECO:0000313" key="6">
    <source>
        <dbReference type="Proteomes" id="UP000830671"/>
    </source>
</evidence>
<sequence length="1141" mass="124788">MGGNSKGPAQPEGKEHWTNASQLEPRCFPSLSLRLLVLSCPVLSCIHLATSLHFAAAFLSLARGGANPSAIRERPSRRRFGISAFSLHLGCSFFCWSPHLLSPLLQSPTSKRPLFKGKKRRDSSFANNGAALERLEPHTSQPGQASNRKQHKLHFLVSRFLVSTAGNAHPGGREKKEGERRPIQKHASLPCLALPKEVHLTAATGTSQIPNCLSHIHYPPPATNTGIPNQTHRDTRPHTPGPEEPAACAQNSTPHALITPDRPPGWPPVTGLEKSSYRHHGLLGSQSGRQRAASVAATASVTSSTTIFTSAAHAADDTRASIDDLTPEEANRIIHSHRKVRYGTACWPCRQRKVKCDNKQPCENCVKREHPQLCSYKPNRTASHGTNHKAAGSVTTEGGNSNAGGNGASTTTAPTTAGNGTASSVLNRKRLHSPEDPAADAAAGQPPLKQEPGSATWPRAAIGKSSLSSSLPHNQHIHPGSRPFASAALSSSFMGNNNGLYTDKLPRGPVAAGVVDETEAPEAVTRYLGQNSIPSLLREQSGANDLQEGVDIRQDMRSILGLDTSAPFPLMSSKHLDSLTREISAELPSDREVMKLFRTYKETPQQFWGFVVDIDDLESKLMVYLEDRARNASNAARTPKPVSASWLAILFALLAVGSQYHDSPYHIRTRDSQKPTFDSIQALLLTSFVLLNDMKAEASWALLGLTCRLAQSLGLHRPNPSDGRDSARNDGQSKEMIRRKLWWTCVWHDTLTSLSFDRPPMTNIPCCPIPTVATTIAGEYGYLDTMYHLCEIISRRLNPDVATTVSYEQMVENCEAVENLRNNVAPNIRIKEQCKRAIDRLQHYAVRLHTSFVISVCCRPALRRDCTKLTPEQKRHLSDKCQHNLAETVRMFLAMHQLSVIPTRSWAFTYHGLSSALLLGILGETKNSPEVRQLQGDLIAALSATAAKEATSPTAHIPKTDKDIELSGPLWRALTALRNIYEHGTIMGTSQMKGTDSSGTGSGARTPLPPMLMGPMGNNVNGNNDGKPFGMDPHQDAALAMAEMQNGTAMTEYTPKHVISEPPIRDPFVPRMMLTSLSMGYPPVSMDNIANLDPSTYMSPMDLYESIWWESPDPWNSGVDTMNFDFVAQPPPGQPQQQYYF</sequence>
<dbReference type="GO" id="GO:0003677">
    <property type="term" value="F:DNA binding"/>
    <property type="evidence" value="ECO:0007669"/>
    <property type="project" value="InterPro"/>
</dbReference>
<evidence type="ECO:0000256" key="3">
    <source>
        <dbReference type="SAM" id="MobiDB-lite"/>
    </source>
</evidence>
<dbReference type="InterPro" id="IPR007219">
    <property type="entry name" value="XnlR_reg_dom"/>
</dbReference>
<feature type="compositionally biased region" description="Low complexity" evidence="3">
    <location>
        <begin position="408"/>
        <end position="422"/>
    </location>
</feature>
<gene>
    <name evidence="5" type="ORF">CLUP02_04621</name>
</gene>
<feature type="region of interest" description="Disordered" evidence="3">
    <location>
        <begin position="221"/>
        <end position="271"/>
    </location>
</feature>
<dbReference type="GO" id="GO:0006351">
    <property type="term" value="P:DNA-templated transcription"/>
    <property type="evidence" value="ECO:0007669"/>
    <property type="project" value="InterPro"/>
</dbReference>
<dbReference type="KEGG" id="clup:CLUP02_04621"/>
<dbReference type="GeneID" id="73338642"/>
<dbReference type="Gene3D" id="4.10.240.10">
    <property type="entry name" value="Zn(2)-C6 fungal-type DNA-binding domain"/>
    <property type="match status" value="1"/>
</dbReference>
<keyword evidence="6" id="KW-1185">Reference proteome</keyword>
<dbReference type="InterPro" id="IPR036864">
    <property type="entry name" value="Zn2-C6_fun-type_DNA-bd_sf"/>
</dbReference>
<reference evidence="5" key="1">
    <citation type="journal article" date="2021" name="Mol. Plant Microbe Interact.">
        <title>Complete Genome Sequence of the Plant-Pathogenic Fungus Colletotrichum lupini.</title>
        <authorList>
            <person name="Baroncelli R."/>
            <person name="Pensec F."/>
            <person name="Da Lio D."/>
            <person name="Boufleur T."/>
            <person name="Vicente I."/>
            <person name="Sarrocco S."/>
            <person name="Picot A."/>
            <person name="Baraldi E."/>
            <person name="Sukno S."/>
            <person name="Thon M."/>
            <person name="Le Floch G."/>
        </authorList>
    </citation>
    <scope>NUCLEOTIDE SEQUENCE</scope>
    <source>
        <strain evidence="5">IMI 504893</strain>
    </source>
</reference>
<accession>A0A9Q8SMG1</accession>
<dbReference type="PROSITE" id="PS50048">
    <property type="entry name" value="ZN2_CY6_FUNGAL_2"/>
    <property type="match status" value="1"/>
</dbReference>
<dbReference type="PROSITE" id="PS00463">
    <property type="entry name" value="ZN2_CY6_FUNGAL_1"/>
    <property type="match status" value="1"/>
</dbReference>
<dbReference type="SMART" id="SM00066">
    <property type="entry name" value="GAL4"/>
    <property type="match status" value="1"/>
</dbReference>
<protein>
    <submittedName>
        <fullName evidence="5">Fungal specific transcription factor domain-containing protein</fullName>
    </submittedName>
</protein>
<dbReference type="GO" id="GO:0000981">
    <property type="term" value="F:DNA-binding transcription factor activity, RNA polymerase II-specific"/>
    <property type="evidence" value="ECO:0007669"/>
    <property type="project" value="InterPro"/>
</dbReference>
<dbReference type="FunFam" id="4.10.240.10:FF:000001">
    <property type="entry name" value="Fungal specific transcription factor, putative"/>
    <property type="match status" value="1"/>
</dbReference>
<keyword evidence="2" id="KW-0539">Nucleus</keyword>
<dbReference type="CDD" id="cd00067">
    <property type="entry name" value="GAL4"/>
    <property type="match status" value="1"/>
</dbReference>
<feature type="region of interest" description="Disordered" evidence="3">
    <location>
        <begin position="375"/>
        <end position="422"/>
    </location>
</feature>
<dbReference type="EMBL" id="CP019474">
    <property type="protein sequence ID" value="UQC79142.1"/>
    <property type="molecule type" value="Genomic_DNA"/>
</dbReference>
<dbReference type="SUPFAM" id="SSF57701">
    <property type="entry name" value="Zn2/Cys6 DNA-binding domain"/>
    <property type="match status" value="1"/>
</dbReference>
<proteinExistence type="predicted"/>
<dbReference type="InterPro" id="IPR001138">
    <property type="entry name" value="Zn2Cys6_DnaBD"/>
</dbReference>
<evidence type="ECO:0000256" key="2">
    <source>
        <dbReference type="ARBA" id="ARBA00023242"/>
    </source>
</evidence>
<dbReference type="GO" id="GO:0016831">
    <property type="term" value="F:carboxy-lyase activity"/>
    <property type="evidence" value="ECO:0007669"/>
    <property type="project" value="TreeGrafter"/>
</dbReference>
<dbReference type="SMART" id="SM00906">
    <property type="entry name" value="Fungal_trans"/>
    <property type="match status" value="1"/>
</dbReference>
<evidence type="ECO:0000256" key="1">
    <source>
        <dbReference type="ARBA" id="ARBA00022723"/>
    </source>
</evidence>
<evidence type="ECO:0000313" key="5">
    <source>
        <dbReference type="EMBL" id="UQC79142.1"/>
    </source>
</evidence>
<dbReference type="AlphaFoldDB" id="A0A9Q8SMG1"/>
<dbReference type="GO" id="GO:0008270">
    <property type="term" value="F:zinc ion binding"/>
    <property type="evidence" value="ECO:0007669"/>
    <property type="project" value="InterPro"/>
</dbReference>
<dbReference type="PANTHER" id="PTHR43374">
    <property type="entry name" value="FLAVIN PRENYLTRANSFERASE"/>
    <property type="match status" value="1"/>
</dbReference>
<dbReference type="Proteomes" id="UP000830671">
    <property type="component" value="Chromosome 2"/>
</dbReference>
<feature type="region of interest" description="Disordered" evidence="3">
    <location>
        <begin position="434"/>
        <end position="456"/>
    </location>
</feature>
<name>A0A9Q8SMG1_9PEZI</name>
<dbReference type="CDD" id="cd12148">
    <property type="entry name" value="fungal_TF_MHR"/>
    <property type="match status" value="1"/>
</dbReference>
<keyword evidence="1" id="KW-0479">Metal-binding</keyword>
<dbReference type="Pfam" id="PF04082">
    <property type="entry name" value="Fungal_trans"/>
    <property type="match status" value="1"/>
</dbReference>
<organism evidence="5 6">
    <name type="scientific">Colletotrichum lupini</name>
    <dbReference type="NCBI Taxonomy" id="145971"/>
    <lineage>
        <taxon>Eukaryota</taxon>
        <taxon>Fungi</taxon>
        <taxon>Dikarya</taxon>
        <taxon>Ascomycota</taxon>
        <taxon>Pezizomycotina</taxon>
        <taxon>Sordariomycetes</taxon>
        <taxon>Hypocreomycetidae</taxon>
        <taxon>Glomerellales</taxon>
        <taxon>Glomerellaceae</taxon>
        <taxon>Colletotrichum</taxon>
        <taxon>Colletotrichum acutatum species complex</taxon>
    </lineage>
</organism>
<dbReference type="InterPro" id="IPR004507">
    <property type="entry name" value="UbiX-like"/>
</dbReference>
<dbReference type="RefSeq" id="XP_049140775.1">
    <property type="nucleotide sequence ID" value="XM_049283632.1"/>
</dbReference>
<feature type="domain" description="Zn(2)-C6 fungal-type" evidence="4">
    <location>
        <begin position="345"/>
        <end position="376"/>
    </location>
</feature>
<dbReference type="PANTHER" id="PTHR43374:SF1">
    <property type="entry name" value="FLAVIN PRENYLTRANSFERASE PAD1, MITOCHONDRIAL"/>
    <property type="match status" value="1"/>
</dbReference>
<dbReference type="Pfam" id="PF00172">
    <property type="entry name" value="Zn_clus"/>
    <property type="match status" value="1"/>
</dbReference>
<evidence type="ECO:0000259" key="4">
    <source>
        <dbReference type="PROSITE" id="PS50048"/>
    </source>
</evidence>